<dbReference type="GO" id="GO:0046872">
    <property type="term" value="F:metal ion binding"/>
    <property type="evidence" value="ECO:0007669"/>
    <property type="project" value="UniProtKB-KW"/>
</dbReference>
<gene>
    <name evidence="7" type="ORF">AUK40_00420</name>
</gene>
<dbReference type="EMBL" id="MNZT01000008">
    <property type="protein sequence ID" value="OIP99796.1"/>
    <property type="molecule type" value="Genomic_DNA"/>
</dbReference>
<keyword evidence="4" id="KW-0479">Metal-binding</keyword>
<protein>
    <recommendedName>
        <fullName evidence="5">Copper-sensing transcriptional repressor CsoR</fullName>
    </recommendedName>
    <alternativeName>
        <fullName evidence="6">Copper-sensitive operon repressor</fullName>
    </alternativeName>
</protein>
<dbReference type="STRING" id="1817892.AUK40_00420"/>
<dbReference type="GO" id="GO:0005737">
    <property type="term" value="C:cytoplasm"/>
    <property type="evidence" value="ECO:0007669"/>
    <property type="project" value="UniProtKB-SubCell"/>
</dbReference>
<dbReference type="Pfam" id="PF02583">
    <property type="entry name" value="Trns_repr_metal"/>
    <property type="match status" value="1"/>
</dbReference>
<evidence type="ECO:0000256" key="5">
    <source>
        <dbReference type="ARBA" id="ARBA00039938"/>
    </source>
</evidence>
<evidence type="ECO:0000256" key="3">
    <source>
        <dbReference type="ARBA" id="ARBA00022490"/>
    </source>
</evidence>
<accession>A0A1J5IRR7</accession>
<dbReference type="PANTHER" id="PTHR33677">
    <property type="entry name" value="TRANSCRIPTIONAL REPRESSOR FRMR-RELATED"/>
    <property type="match status" value="1"/>
</dbReference>
<evidence type="ECO:0000256" key="6">
    <source>
        <dbReference type="ARBA" id="ARBA00041544"/>
    </source>
</evidence>
<dbReference type="InterPro" id="IPR003735">
    <property type="entry name" value="Metal_Tscrpt_repr"/>
</dbReference>
<keyword evidence="3" id="KW-0963">Cytoplasm</keyword>
<dbReference type="Proteomes" id="UP000183245">
    <property type="component" value="Unassembled WGS sequence"/>
</dbReference>
<dbReference type="GO" id="GO:0045892">
    <property type="term" value="P:negative regulation of DNA-templated transcription"/>
    <property type="evidence" value="ECO:0007669"/>
    <property type="project" value="UniProtKB-ARBA"/>
</dbReference>
<comment type="subcellular location">
    <subcellularLocation>
        <location evidence="1">Cytoplasm</location>
    </subcellularLocation>
</comment>
<evidence type="ECO:0000313" key="7">
    <source>
        <dbReference type="EMBL" id="OIP99796.1"/>
    </source>
</evidence>
<dbReference type="Gene3D" id="1.20.58.1000">
    <property type="entry name" value="Metal-sensitive repressor, helix protomer"/>
    <property type="match status" value="1"/>
</dbReference>
<name>A0A1J5IRR7_9BACT</name>
<dbReference type="GO" id="GO:0003677">
    <property type="term" value="F:DNA binding"/>
    <property type="evidence" value="ECO:0007669"/>
    <property type="project" value="InterPro"/>
</dbReference>
<proteinExistence type="predicted"/>
<comment type="caution">
    <text evidence="7">The sequence shown here is derived from an EMBL/GenBank/DDBJ whole genome shotgun (WGS) entry which is preliminary data.</text>
</comment>
<evidence type="ECO:0000256" key="1">
    <source>
        <dbReference type="ARBA" id="ARBA00004496"/>
    </source>
</evidence>
<sequence>MDANHEKTLVNFKKAKGHIDRIVKMIEDGEYCIDVMQQNLAVVGLLKSAHLMLMEGHLNTCFSNAMKTDNEERKQKMIDEILTVSRLANKT</sequence>
<evidence type="ECO:0000256" key="2">
    <source>
        <dbReference type="ARBA" id="ARBA00011738"/>
    </source>
</evidence>
<reference evidence="7 8" key="1">
    <citation type="journal article" date="2016" name="Environ. Microbiol.">
        <title>Genomic resolution of a cold subsurface aquifer community provides metabolic insights for novel microbes adapted to high CO concentrations.</title>
        <authorList>
            <person name="Probst A.J."/>
            <person name="Castelle C.J."/>
            <person name="Singh A."/>
            <person name="Brown C.T."/>
            <person name="Anantharaman K."/>
            <person name="Sharon I."/>
            <person name="Hug L.A."/>
            <person name="Burstein D."/>
            <person name="Emerson J.B."/>
            <person name="Thomas B.C."/>
            <person name="Banfield J.F."/>
        </authorList>
    </citation>
    <scope>NUCLEOTIDE SEQUENCE [LARGE SCALE GENOMIC DNA]</scope>
    <source>
        <strain evidence="7">CG2_30_54_11</strain>
    </source>
</reference>
<dbReference type="AlphaFoldDB" id="A0A1J5IRR7"/>
<comment type="subunit">
    <text evidence="2">Homodimer.</text>
</comment>
<evidence type="ECO:0000313" key="8">
    <source>
        <dbReference type="Proteomes" id="UP000183245"/>
    </source>
</evidence>
<organism evidence="7 8">
    <name type="scientific">Candidatus Wirthbacteria bacterium CG2_30_54_11</name>
    <dbReference type="NCBI Taxonomy" id="1817892"/>
    <lineage>
        <taxon>Bacteria</taxon>
        <taxon>Candidatus Wirthbacteria</taxon>
    </lineage>
</organism>
<dbReference type="PANTHER" id="PTHR33677:SF4">
    <property type="entry name" value="COPPER-SENSING TRANSCRIPTIONAL REPRESSOR CSOR"/>
    <property type="match status" value="1"/>
</dbReference>
<evidence type="ECO:0000256" key="4">
    <source>
        <dbReference type="ARBA" id="ARBA00022723"/>
    </source>
</evidence>
<dbReference type="InterPro" id="IPR038390">
    <property type="entry name" value="Metal_Tscrpt_repr_sf"/>
</dbReference>